<evidence type="ECO:0008006" key="3">
    <source>
        <dbReference type="Google" id="ProtNLM"/>
    </source>
</evidence>
<gene>
    <name evidence="1" type="ORF">BBC0178_009800</name>
</gene>
<reference evidence="1 2" key="1">
    <citation type="submission" date="2016-11" db="EMBL/GenBank/DDBJ databases">
        <title>Comparative genomics of Bartonella apis.</title>
        <authorList>
            <person name="Engel P."/>
        </authorList>
    </citation>
    <scope>NUCLEOTIDE SEQUENCE [LARGE SCALE GENOMIC DNA]</scope>
    <source>
        <strain evidence="1 2">BBC0178</strain>
    </source>
</reference>
<protein>
    <recommendedName>
        <fullName evidence="3">ATP-binding protein</fullName>
    </recommendedName>
</protein>
<organism evidence="1 2">
    <name type="scientific">Bartonella apihabitans</name>
    <dbReference type="NCBI Taxonomy" id="2750929"/>
    <lineage>
        <taxon>Bacteria</taxon>
        <taxon>Pseudomonadati</taxon>
        <taxon>Pseudomonadota</taxon>
        <taxon>Alphaproteobacteria</taxon>
        <taxon>Hyphomicrobiales</taxon>
        <taxon>Bartonellaceae</taxon>
        <taxon>Bartonella</taxon>
    </lineage>
</organism>
<dbReference type="EMBL" id="CP015820">
    <property type="protein sequence ID" value="AQT42465.1"/>
    <property type="molecule type" value="Genomic_DNA"/>
</dbReference>
<dbReference type="OrthoDB" id="9815514at2"/>
<dbReference type="Pfam" id="PF08904">
    <property type="entry name" value="EipB_like"/>
    <property type="match status" value="1"/>
</dbReference>
<dbReference type="InterPro" id="IPR015000">
    <property type="entry name" value="EipB-like"/>
</dbReference>
<dbReference type="Proteomes" id="UP000189660">
    <property type="component" value="Chromosome"/>
</dbReference>
<keyword evidence="2" id="KW-1185">Reference proteome</keyword>
<dbReference type="AlphaFoldDB" id="A0A1U9MAY1"/>
<sequence>MPKFLFAFILSVMCVNVARGEDKIVMVPHLAIYDLQLENAADKSGISGLVGRMAYEFNGSACEGYTTRFRFVTRINMADSPTRLTDQQMTSFESANGKEFRFVSKTIIDREVTSETDGVAKISNGNMIVNTKKPKENEVKLKSAAFPTIQTEEVIRKAKAGQHFYRTVLFDGSDDADRLTEATVVLGDKVDAKSDDETKIMGKLGKEPYWPVTISYFNDDENQDGLPVYRTSFLLYENGITRDLVMDYGNFSVRGKLQTFKLFDVPTSKENCKD</sequence>
<dbReference type="KEGG" id="bapa:BBC0178_009800"/>
<accession>A0A1U9MAY1</accession>
<evidence type="ECO:0000313" key="2">
    <source>
        <dbReference type="Proteomes" id="UP000189660"/>
    </source>
</evidence>
<proteinExistence type="predicted"/>
<name>A0A1U9MAY1_9HYPH</name>
<dbReference type="RefSeq" id="WP_078040371.1">
    <property type="nucleotide sequence ID" value="NZ_CP015820.1"/>
</dbReference>
<evidence type="ECO:0000313" key="1">
    <source>
        <dbReference type="EMBL" id="AQT42465.1"/>
    </source>
</evidence>